<evidence type="ECO:0000313" key="7">
    <source>
        <dbReference type="Proteomes" id="UP000600946"/>
    </source>
</evidence>
<dbReference type="PANTHER" id="PTHR43272:SF33">
    <property type="entry name" value="AMP-BINDING DOMAIN-CONTAINING PROTEIN-RELATED"/>
    <property type="match status" value="1"/>
</dbReference>
<dbReference type="PROSITE" id="PS50075">
    <property type="entry name" value="CARRIER"/>
    <property type="match status" value="1"/>
</dbReference>
<dbReference type="InterPro" id="IPR036736">
    <property type="entry name" value="ACP-like_sf"/>
</dbReference>
<dbReference type="InterPro" id="IPR020845">
    <property type="entry name" value="AMP-binding_CS"/>
</dbReference>
<evidence type="ECO:0000256" key="3">
    <source>
        <dbReference type="ARBA" id="ARBA00022741"/>
    </source>
</evidence>
<dbReference type="InterPro" id="IPR020806">
    <property type="entry name" value="PKS_PP-bd"/>
</dbReference>
<dbReference type="PANTHER" id="PTHR43272">
    <property type="entry name" value="LONG-CHAIN-FATTY-ACID--COA LIGASE"/>
    <property type="match status" value="1"/>
</dbReference>
<dbReference type="EMBL" id="BMUU01000005">
    <property type="protein sequence ID" value="GGY35812.1"/>
    <property type="molecule type" value="Genomic_DNA"/>
</dbReference>
<evidence type="ECO:0000256" key="1">
    <source>
        <dbReference type="ARBA" id="ARBA00022450"/>
    </source>
</evidence>
<protein>
    <submittedName>
        <fullName evidence="6">Oxidoreductase</fullName>
    </submittedName>
</protein>
<organism evidence="6 7">
    <name type="scientific">Streptomyces xanthochromogenes</name>
    <dbReference type="NCBI Taxonomy" id="67384"/>
    <lineage>
        <taxon>Bacteria</taxon>
        <taxon>Bacillati</taxon>
        <taxon>Actinomycetota</taxon>
        <taxon>Actinomycetes</taxon>
        <taxon>Kitasatosporales</taxon>
        <taxon>Streptomycetaceae</taxon>
        <taxon>Streptomyces</taxon>
    </lineage>
</organism>
<dbReference type="Gene3D" id="1.10.1200.10">
    <property type="entry name" value="ACP-like"/>
    <property type="match status" value="1"/>
</dbReference>
<name>A0ABQ3A4P7_9ACTN</name>
<evidence type="ECO:0000256" key="4">
    <source>
        <dbReference type="ARBA" id="ARBA00022840"/>
    </source>
</evidence>
<dbReference type="SUPFAM" id="SSF56801">
    <property type="entry name" value="Acetyl-CoA synthetase-like"/>
    <property type="match status" value="1"/>
</dbReference>
<evidence type="ECO:0000259" key="5">
    <source>
        <dbReference type="PROSITE" id="PS50075"/>
    </source>
</evidence>
<evidence type="ECO:0000256" key="2">
    <source>
        <dbReference type="ARBA" id="ARBA00022553"/>
    </source>
</evidence>
<sequence length="1122" mass="122573">MVRHADRPAIGERAKEFVRDPATGRVSYRLLPRYETTSFGELWARVRAVANAWHDDHQLKPGDRVAMLGFASGDYTVVDLACTHLGFVSVPLQTSSPASQQRSIIEETQARLVAASVERLDAAVGLAVESPSVERILVFDFHAEVSDHVDALESARGRLDDAGRAVRVDALPELLRHGAGLPEAPLFVPGDDDDPLAMLIYTSGSTGTPKGAMYTDRLTSAMWGGAWSKLFSEGQTVTFSYMPMSHVAGHSSLKNTLARGGITYFTAKSDLSTFFEDIALARPTELSLIPRVCELIFQKYQSELDRRTATETADRAAVEDQVKADMRVNLLGGHVAWAGCASAPLSAELTTFMESLLGIELHIIYGSTEAAAVSVDGEMLSPPVTAHKLVDVPELGYYLTDQPHPRGELLLKTDALVPGYYNHPELTADLLDEDGYYRTGDIVAETGPGRHAIIDRRKSVLKLSQGEFVATSRLEAIFAYSPLVRQVFVYGNSERSYLLAVVVPSADSLGRFEGRPEDLRQQLNESFLRVAKEEGLNSYEIPREFLIEPEPFSQENGLLSDHRKFLRPRLLERYRERLEELYADITARESEKLLDVRRGAGERSVLETVQRAVQALLGGSGGEVSPSAHFRDLGGDSLTAVGFADLLDDVFEVRVPVDMIISAATDLRQLAGHIEAKRETGRNRPGFASVHGKGSTEVRAGDLTLEKFMDARIIAGAQQLAAPAGAPRTVLLTGASGYLGRFLCLEWLEQLASVDGQLICLVRGKDVAAARKRIEDSFADGDGAPAQRFRDLAADHLEVVAGDIAEPQLGLSDRTWNRLSEQVDSIVHAGALVNHVLPYNHLFEANVLGTAELIRLALTGRKKPFTYVSSVAVATSTHPALGEDPDVRRALPVQPVDEGYAGGYATSKWAGEVLLREAHDLCGLPVTVFRSNMILAHRTYSGQLNVPDMFTRLLFSVLATGVAPSSFYRGDGGEDRPSAHYDGLPVDFTAAAVVTLGGQVSDAYRTFSLVNPHDDGISLDTFIDWLIDAGHRIERIDAYTDWLDRFEAAMRALPEEQRRHSALPLIHGFKDPETAVRGSVIPSDRFRAAVRAVKVGADADIPQLSPSLIRKYAEDLKSLIAL</sequence>
<keyword evidence="7" id="KW-1185">Reference proteome</keyword>
<gene>
    <name evidence="6" type="ORF">GCM10010326_32040</name>
</gene>
<dbReference type="InterPro" id="IPR000873">
    <property type="entry name" value="AMP-dep_synth/lig_dom"/>
</dbReference>
<dbReference type="CDD" id="cd05235">
    <property type="entry name" value="SDR_e1"/>
    <property type="match status" value="1"/>
</dbReference>
<dbReference type="SUPFAM" id="SSF47336">
    <property type="entry name" value="ACP-like"/>
    <property type="match status" value="1"/>
</dbReference>
<reference evidence="7" key="1">
    <citation type="journal article" date="2019" name="Int. J. Syst. Evol. Microbiol.">
        <title>The Global Catalogue of Microorganisms (GCM) 10K type strain sequencing project: providing services to taxonomists for standard genome sequencing and annotation.</title>
        <authorList>
            <consortium name="The Broad Institute Genomics Platform"/>
            <consortium name="The Broad Institute Genome Sequencing Center for Infectious Disease"/>
            <person name="Wu L."/>
            <person name="Ma J."/>
        </authorList>
    </citation>
    <scope>NUCLEOTIDE SEQUENCE [LARGE SCALE GENOMIC DNA]</scope>
    <source>
        <strain evidence="7">JCM 4594</strain>
    </source>
</reference>
<dbReference type="NCBIfam" id="NF041592">
    <property type="entry name" value="carboxyl_red"/>
    <property type="match status" value="1"/>
</dbReference>
<keyword evidence="4" id="KW-0067">ATP-binding</keyword>
<comment type="caution">
    <text evidence="6">The sequence shown here is derived from an EMBL/GenBank/DDBJ whole genome shotgun (WGS) entry which is preliminary data.</text>
</comment>
<dbReference type="InterPro" id="IPR042099">
    <property type="entry name" value="ANL_N_sf"/>
</dbReference>
<keyword evidence="2" id="KW-0597">Phosphoprotein</keyword>
<dbReference type="InterPro" id="IPR009081">
    <property type="entry name" value="PP-bd_ACP"/>
</dbReference>
<dbReference type="Pfam" id="PF07993">
    <property type="entry name" value="NAD_binding_4"/>
    <property type="match status" value="1"/>
</dbReference>
<evidence type="ECO:0000313" key="6">
    <source>
        <dbReference type="EMBL" id="GGY35812.1"/>
    </source>
</evidence>
<dbReference type="Pfam" id="PF00550">
    <property type="entry name" value="PP-binding"/>
    <property type="match status" value="1"/>
</dbReference>
<accession>A0ABQ3A4P7</accession>
<proteinExistence type="predicted"/>
<dbReference type="SUPFAM" id="SSF51735">
    <property type="entry name" value="NAD(P)-binding Rossmann-fold domains"/>
    <property type="match status" value="1"/>
</dbReference>
<dbReference type="NCBIfam" id="TIGR01746">
    <property type="entry name" value="Thioester-redct"/>
    <property type="match status" value="1"/>
</dbReference>
<dbReference type="InterPro" id="IPR010080">
    <property type="entry name" value="Thioester_reductase-like_dom"/>
</dbReference>
<dbReference type="Gene3D" id="3.40.50.12780">
    <property type="entry name" value="N-terminal domain of ligase-like"/>
    <property type="match status" value="1"/>
</dbReference>
<dbReference type="PROSITE" id="PS00455">
    <property type="entry name" value="AMP_BINDING"/>
    <property type="match status" value="1"/>
</dbReference>
<dbReference type="SMART" id="SM00823">
    <property type="entry name" value="PKS_PP"/>
    <property type="match status" value="1"/>
</dbReference>
<dbReference type="Gene3D" id="3.40.50.720">
    <property type="entry name" value="NAD(P)-binding Rossmann-like Domain"/>
    <property type="match status" value="1"/>
</dbReference>
<dbReference type="Proteomes" id="UP000600946">
    <property type="component" value="Unassembled WGS sequence"/>
</dbReference>
<dbReference type="Pfam" id="PF00501">
    <property type="entry name" value="AMP-binding"/>
    <property type="match status" value="1"/>
</dbReference>
<dbReference type="InterPro" id="IPR046407">
    <property type="entry name" value="CAR"/>
</dbReference>
<dbReference type="InterPro" id="IPR013120">
    <property type="entry name" value="FAR_NAD-bd"/>
</dbReference>
<feature type="domain" description="Carrier" evidence="5">
    <location>
        <begin position="600"/>
        <end position="678"/>
    </location>
</feature>
<dbReference type="Pfam" id="PF23562">
    <property type="entry name" value="AMP-binding_C_3"/>
    <property type="match status" value="1"/>
</dbReference>
<dbReference type="InterPro" id="IPR036291">
    <property type="entry name" value="NAD(P)-bd_dom_sf"/>
</dbReference>
<keyword evidence="3" id="KW-0547">Nucleotide-binding</keyword>
<keyword evidence="1" id="KW-0596">Phosphopantetheine</keyword>